<feature type="non-terminal residue" evidence="2">
    <location>
        <position position="1"/>
    </location>
</feature>
<gene>
    <name evidence="2" type="ORF">HAX54_017292</name>
</gene>
<comment type="caution">
    <text evidence="2">The sequence shown here is derived from an EMBL/GenBank/DDBJ whole genome shotgun (WGS) entry which is preliminary data.</text>
</comment>
<name>A0ABS8Y393_DATST</name>
<keyword evidence="3" id="KW-1185">Reference proteome</keyword>
<accession>A0ABS8Y393</accession>
<evidence type="ECO:0000313" key="2">
    <source>
        <dbReference type="EMBL" id="MCE5166310.1"/>
    </source>
</evidence>
<feature type="compositionally biased region" description="Polar residues" evidence="1">
    <location>
        <begin position="62"/>
        <end position="74"/>
    </location>
</feature>
<sequence length="74" mass="7755">PEIHGKNLRPHSTGRSNTNSPSYVPVGSIVEGNDDAEESGDNDTKVEESGDKESVAEKCSEQVGNSDPATTPEA</sequence>
<feature type="compositionally biased region" description="Acidic residues" evidence="1">
    <location>
        <begin position="32"/>
        <end position="41"/>
    </location>
</feature>
<reference evidence="2 3" key="1">
    <citation type="journal article" date="2021" name="BMC Genomics">
        <title>Datura genome reveals duplications of psychoactive alkaloid biosynthetic genes and high mutation rate following tissue culture.</title>
        <authorList>
            <person name="Rajewski A."/>
            <person name="Carter-House D."/>
            <person name="Stajich J."/>
            <person name="Litt A."/>
        </authorList>
    </citation>
    <scope>NUCLEOTIDE SEQUENCE [LARGE SCALE GENOMIC DNA]</scope>
    <source>
        <strain evidence="2">AR-01</strain>
    </source>
</reference>
<proteinExistence type="predicted"/>
<protein>
    <submittedName>
        <fullName evidence="2">Uncharacterized protein</fullName>
    </submittedName>
</protein>
<feature type="region of interest" description="Disordered" evidence="1">
    <location>
        <begin position="1"/>
        <end position="74"/>
    </location>
</feature>
<feature type="compositionally biased region" description="Polar residues" evidence="1">
    <location>
        <begin position="13"/>
        <end position="22"/>
    </location>
</feature>
<dbReference type="Proteomes" id="UP000823775">
    <property type="component" value="Unassembled WGS sequence"/>
</dbReference>
<feature type="non-terminal residue" evidence="2">
    <location>
        <position position="74"/>
    </location>
</feature>
<organism evidence="2 3">
    <name type="scientific">Datura stramonium</name>
    <name type="common">Jimsonweed</name>
    <name type="synonym">Common thornapple</name>
    <dbReference type="NCBI Taxonomy" id="4076"/>
    <lineage>
        <taxon>Eukaryota</taxon>
        <taxon>Viridiplantae</taxon>
        <taxon>Streptophyta</taxon>
        <taxon>Embryophyta</taxon>
        <taxon>Tracheophyta</taxon>
        <taxon>Spermatophyta</taxon>
        <taxon>Magnoliopsida</taxon>
        <taxon>eudicotyledons</taxon>
        <taxon>Gunneridae</taxon>
        <taxon>Pentapetalae</taxon>
        <taxon>asterids</taxon>
        <taxon>lamiids</taxon>
        <taxon>Solanales</taxon>
        <taxon>Solanaceae</taxon>
        <taxon>Solanoideae</taxon>
        <taxon>Datureae</taxon>
        <taxon>Datura</taxon>
    </lineage>
</organism>
<dbReference type="EMBL" id="JACEIK010021399">
    <property type="protein sequence ID" value="MCE5166310.1"/>
    <property type="molecule type" value="Genomic_DNA"/>
</dbReference>
<evidence type="ECO:0000313" key="3">
    <source>
        <dbReference type="Proteomes" id="UP000823775"/>
    </source>
</evidence>
<evidence type="ECO:0000256" key="1">
    <source>
        <dbReference type="SAM" id="MobiDB-lite"/>
    </source>
</evidence>
<feature type="compositionally biased region" description="Basic and acidic residues" evidence="1">
    <location>
        <begin position="42"/>
        <end position="60"/>
    </location>
</feature>